<name>Q7XSY2_ORYSJ</name>
<feature type="compositionally biased region" description="Low complexity" evidence="1">
    <location>
        <begin position="30"/>
        <end position="44"/>
    </location>
</feature>
<evidence type="ECO:0000256" key="1">
    <source>
        <dbReference type="SAM" id="MobiDB-lite"/>
    </source>
</evidence>
<organism evidence="2 3">
    <name type="scientific">Oryza sativa subsp. japonica</name>
    <name type="common">Rice</name>
    <dbReference type="NCBI Taxonomy" id="39947"/>
    <lineage>
        <taxon>Eukaryota</taxon>
        <taxon>Viridiplantae</taxon>
        <taxon>Streptophyta</taxon>
        <taxon>Embryophyta</taxon>
        <taxon>Tracheophyta</taxon>
        <taxon>Spermatophyta</taxon>
        <taxon>Magnoliopsida</taxon>
        <taxon>Liliopsida</taxon>
        <taxon>Poales</taxon>
        <taxon>Poaceae</taxon>
        <taxon>BOP clade</taxon>
        <taxon>Oryzoideae</taxon>
        <taxon>Oryzeae</taxon>
        <taxon>Oryzinae</taxon>
        <taxon>Oryza</taxon>
        <taxon>Oryza sativa</taxon>
    </lineage>
</organism>
<reference evidence="3" key="2">
    <citation type="journal article" date="2008" name="Nucleic Acids Res.">
        <title>The rice annotation project database (RAP-DB): 2008 update.</title>
        <authorList>
            <consortium name="The rice annotation project (RAP)"/>
        </authorList>
    </citation>
    <scope>GENOME REANNOTATION</scope>
    <source>
        <strain evidence="3">cv. Nipponbare</strain>
    </source>
</reference>
<gene>
    <name evidence="2" type="primary">OSJNBb0056F09.14</name>
</gene>
<protein>
    <submittedName>
        <fullName evidence="2">OSJNBb0056F09.14 protein</fullName>
    </submittedName>
</protein>
<evidence type="ECO:0000313" key="3">
    <source>
        <dbReference type="Proteomes" id="UP000000763"/>
    </source>
</evidence>
<dbReference type="EMBL" id="AL606602">
    <property type="protein sequence ID" value="CAE01751.2"/>
    <property type="molecule type" value="Genomic_DNA"/>
</dbReference>
<accession>Q7XSY2</accession>
<feature type="region of interest" description="Disordered" evidence="1">
    <location>
        <begin position="157"/>
        <end position="176"/>
    </location>
</feature>
<feature type="region of interest" description="Disordered" evidence="1">
    <location>
        <begin position="28"/>
        <end position="57"/>
    </location>
</feature>
<dbReference type="CAZy" id="GT1">
    <property type="family name" value="Glycosyltransferase Family 1"/>
</dbReference>
<sequence length="269" mass="28571">MSLDPHVSYISSLTILSFQRRNACHRVGAPRRSSPWPRNSSFSSTPQSPGNADDDDRERRWQHRSKSNRHSFGNAALVVLFPRPTFSDLLRRGRRAPFLTLLPRVAAHANLTVSLIVAEEMARIAGATAAALAVGAAEDGEDVAKWHGATSVTGARACRGRGDGEDGGSGRGGEEESRVVVANCGHSRGGMYPWCSSPASPPPSSATSTCTALSPGTSCCRRCRRVSPLSCMLWPEIDCDDIACVRALALIDVPSLLMCAGVAADGAEE</sequence>
<dbReference type="Proteomes" id="UP000000763">
    <property type="component" value="Chromosome 4"/>
</dbReference>
<evidence type="ECO:0000313" key="2">
    <source>
        <dbReference type="EMBL" id="CAE01751.2"/>
    </source>
</evidence>
<reference evidence="3" key="1">
    <citation type="journal article" date="2005" name="Nature">
        <title>The map-based sequence of the rice genome.</title>
        <authorList>
            <consortium name="International rice genome sequencing project (IRGSP)"/>
            <person name="Matsumoto T."/>
            <person name="Wu J."/>
            <person name="Kanamori H."/>
            <person name="Katayose Y."/>
            <person name="Fujisawa M."/>
            <person name="Namiki N."/>
            <person name="Mizuno H."/>
            <person name="Yamamoto K."/>
            <person name="Antonio B.A."/>
            <person name="Baba T."/>
            <person name="Sakata K."/>
            <person name="Nagamura Y."/>
            <person name="Aoki H."/>
            <person name="Arikawa K."/>
            <person name="Arita K."/>
            <person name="Bito T."/>
            <person name="Chiden Y."/>
            <person name="Fujitsuka N."/>
            <person name="Fukunaka R."/>
            <person name="Hamada M."/>
            <person name="Harada C."/>
            <person name="Hayashi A."/>
            <person name="Hijishita S."/>
            <person name="Honda M."/>
            <person name="Hosokawa S."/>
            <person name="Ichikawa Y."/>
            <person name="Idonuma A."/>
            <person name="Iijima M."/>
            <person name="Ikeda M."/>
            <person name="Ikeno M."/>
            <person name="Ito K."/>
            <person name="Ito S."/>
            <person name="Ito T."/>
            <person name="Ito Y."/>
            <person name="Ito Y."/>
            <person name="Iwabuchi A."/>
            <person name="Kamiya K."/>
            <person name="Karasawa W."/>
            <person name="Kurita K."/>
            <person name="Katagiri S."/>
            <person name="Kikuta A."/>
            <person name="Kobayashi H."/>
            <person name="Kobayashi N."/>
            <person name="Machita K."/>
            <person name="Maehara T."/>
            <person name="Masukawa M."/>
            <person name="Mizubayashi T."/>
            <person name="Mukai Y."/>
            <person name="Nagasaki H."/>
            <person name="Nagata Y."/>
            <person name="Naito S."/>
            <person name="Nakashima M."/>
            <person name="Nakama Y."/>
            <person name="Nakamichi Y."/>
            <person name="Nakamura M."/>
            <person name="Meguro A."/>
            <person name="Negishi M."/>
            <person name="Ohta I."/>
            <person name="Ohta T."/>
            <person name="Okamoto M."/>
            <person name="Ono N."/>
            <person name="Saji S."/>
            <person name="Sakaguchi M."/>
            <person name="Sakai K."/>
            <person name="Shibata M."/>
            <person name="Shimokawa T."/>
            <person name="Song J."/>
            <person name="Takazaki Y."/>
            <person name="Terasawa K."/>
            <person name="Tsugane M."/>
            <person name="Tsuji K."/>
            <person name="Ueda S."/>
            <person name="Waki K."/>
            <person name="Yamagata H."/>
            <person name="Yamamoto M."/>
            <person name="Yamamoto S."/>
            <person name="Yamane H."/>
            <person name="Yoshiki S."/>
            <person name="Yoshihara R."/>
            <person name="Yukawa K."/>
            <person name="Zhong H."/>
            <person name="Yano M."/>
            <person name="Yuan Q."/>
            <person name="Ouyang S."/>
            <person name="Liu J."/>
            <person name="Jones K.M."/>
            <person name="Gansberger K."/>
            <person name="Moffat K."/>
            <person name="Hill J."/>
            <person name="Bera J."/>
            <person name="Fadrosh D."/>
            <person name="Jin S."/>
            <person name="Johri S."/>
            <person name="Kim M."/>
            <person name="Overton L."/>
            <person name="Reardon M."/>
            <person name="Tsitrin T."/>
            <person name="Vuong H."/>
            <person name="Weaver B."/>
            <person name="Ciecko A."/>
            <person name="Tallon L."/>
            <person name="Jackson J."/>
            <person name="Pai G."/>
            <person name="Aken S.V."/>
            <person name="Utterback T."/>
            <person name="Reidmuller S."/>
            <person name="Feldblyum T."/>
            <person name="Hsiao J."/>
            <person name="Zismann V."/>
            <person name="Iobst S."/>
            <person name="de Vazeille A.R."/>
            <person name="Buell C.R."/>
            <person name="Ying K."/>
            <person name="Li Y."/>
            <person name="Lu T."/>
            <person name="Huang Y."/>
            <person name="Zhao Q."/>
            <person name="Feng Q."/>
            <person name="Zhang L."/>
            <person name="Zhu J."/>
            <person name="Weng Q."/>
            <person name="Mu J."/>
            <person name="Lu Y."/>
            <person name="Fan D."/>
            <person name="Liu Y."/>
            <person name="Guan J."/>
            <person name="Zhang Y."/>
            <person name="Yu S."/>
            <person name="Liu X."/>
            <person name="Zhang Y."/>
            <person name="Hong G."/>
            <person name="Han B."/>
            <person name="Choisne N."/>
            <person name="Demange N."/>
            <person name="Orjeda G."/>
            <person name="Samain S."/>
            <person name="Cattolico L."/>
            <person name="Pelletier E."/>
            <person name="Couloux A."/>
            <person name="Segurens B."/>
            <person name="Wincker P."/>
            <person name="D'Hont A."/>
            <person name="Scarpelli C."/>
            <person name="Weissenbach J."/>
            <person name="Salanoubat M."/>
            <person name="Quetier F."/>
            <person name="Yu Y."/>
            <person name="Kim H.R."/>
            <person name="Rambo T."/>
            <person name="Currie J."/>
            <person name="Collura K."/>
            <person name="Luo M."/>
            <person name="Yang T."/>
            <person name="Ammiraju J.S.S."/>
            <person name="Engler F."/>
            <person name="Soderlund C."/>
            <person name="Wing R.A."/>
            <person name="Palmer L.E."/>
            <person name="de la Bastide M."/>
            <person name="Spiegel L."/>
            <person name="Nascimento L."/>
            <person name="Zutavern T."/>
            <person name="O'Shaughnessy A."/>
            <person name="Dike S."/>
            <person name="Dedhia N."/>
            <person name="Preston R."/>
            <person name="Balija V."/>
            <person name="McCombie W.R."/>
            <person name="Chow T."/>
            <person name="Chen H."/>
            <person name="Chung M."/>
            <person name="Chen C."/>
            <person name="Shaw J."/>
            <person name="Wu H."/>
            <person name="Hsiao K."/>
            <person name="Chao Y."/>
            <person name="Chu M."/>
            <person name="Cheng C."/>
            <person name="Hour A."/>
            <person name="Lee P."/>
            <person name="Lin S."/>
            <person name="Lin Y."/>
            <person name="Liou J."/>
            <person name="Liu S."/>
            <person name="Hsing Y."/>
            <person name="Raghuvanshi S."/>
            <person name="Mohanty A."/>
            <person name="Bharti A.K."/>
            <person name="Gaur A."/>
            <person name="Gupta V."/>
            <person name="Kumar D."/>
            <person name="Ravi V."/>
            <person name="Vij S."/>
            <person name="Kapur A."/>
            <person name="Khurana P."/>
            <person name="Khurana P."/>
            <person name="Khurana J.P."/>
            <person name="Tyagi A.K."/>
            <person name="Gaikwad K."/>
            <person name="Singh A."/>
            <person name="Dalal V."/>
            <person name="Srivastava S."/>
            <person name="Dixit A."/>
            <person name="Pal A.K."/>
            <person name="Ghazi I.A."/>
            <person name="Yadav M."/>
            <person name="Pandit A."/>
            <person name="Bhargava A."/>
            <person name="Sureshbabu K."/>
            <person name="Batra K."/>
            <person name="Sharma T.R."/>
            <person name="Mohapatra T."/>
            <person name="Singh N.K."/>
            <person name="Messing J."/>
            <person name="Nelson A.B."/>
            <person name="Fuks G."/>
            <person name="Kavchok S."/>
            <person name="Keizer G."/>
            <person name="Linton E."/>
            <person name="Llaca V."/>
            <person name="Song R."/>
            <person name="Tanyolac B."/>
            <person name="Young S."/>
            <person name="Ho-Il K."/>
            <person name="Hahn J.H."/>
            <person name="Sangsakoo G."/>
            <person name="Vanavichit A."/>
            <person name="de Mattos Luiz.A.T."/>
            <person name="Zimmer P.D."/>
            <person name="Malone G."/>
            <person name="Dellagostin O."/>
            <person name="de Oliveira A.C."/>
            <person name="Bevan M."/>
            <person name="Bancroft I."/>
            <person name="Minx P."/>
            <person name="Cordum H."/>
            <person name="Wilson R."/>
            <person name="Cheng Z."/>
            <person name="Jin W."/>
            <person name="Jiang J."/>
            <person name="Leong S.A."/>
            <person name="Iwama H."/>
            <person name="Gojobori T."/>
            <person name="Itoh T."/>
            <person name="Niimura Y."/>
            <person name="Fujii Y."/>
            <person name="Habara T."/>
            <person name="Sakai H."/>
            <person name="Sato Y."/>
            <person name="Wilson G."/>
            <person name="Kumar K."/>
            <person name="McCouch S."/>
            <person name="Juretic N."/>
            <person name="Hoen D."/>
            <person name="Wright S."/>
            <person name="Bruskiewich R."/>
            <person name="Bureau T."/>
            <person name="Miyao A."/>
            <person name="Hirochika H."/>
            <person name="Nishikawa T."/>
            <person name="Kadowaki K."/>
            <person name="Sugiura M."/>
            <person name="Burr B."/>
            <person name="Sasaki T."/>
        </authorList>
    </citation>
    <scope>NUCLEOTIDE SEQUENCE [LARGE SCALE GENOMIC DNA]</scope>
    <source>
        <strain evidence="3">cv. Nipponbare</strain>
    </source>
</reference>
<proteinExistence type="predicted"/>
<dbReference type="AlphaFoldDB" id="Q7XSY2"/>